<evidence type="ECO:0000313" key="11">
    <source>
        <dbReference type="EMBL" id="KAK2565420.1"/>
    </source>
</evidence>
<feature type="transmembrane region" description="Helical" evidence="10">
    <location>
        <begin position="25"/>
        <end position="44"/>
    </location>
</feature>
<comment type="catalytic activity">
    <reaction evidence="10">
        <text>a very-long-chain acyl-CoA + malonyl-CoA + H(+) = a very-long-chain 3-oxoacyl-CoA + CO2 + CoA</text>
        <dbReference type="Rhea" id="RHEA:32727"/>
        <dbReference type="ChEBI" id="CHEBI:15378"/>
        <dbReference type="ChEBI" id="CHEBI:16526"/>
        <dbReference type="ChEBI" id="CHEBI:57287"/>
        <dbReference type="ChEBI" id="CHEBI:57384"/>
        <dbReference type="ChEBI" id="CHEBI:90725"/>
        <dbReference type="ChEBI" id="CHEBI:90736"/>
        <dbReference type="EC" id="2.3.1.199"/>
    </reaction>
</comment>
<feature type="transmembrane region" description="Helical" evidence="10">
    <location>
        <begin position="106"/>
        <end position="124"/>
    </location>
</feature>
<dbReference type="PANTHER" id="PTHR11157:SF126">
    <property type="entry name" value="ELONGATION OF VERY LONG CHAIN FATTY ACIDS PROTEIN"/>
    <property type="match status" value="1"/>
</dbReference>
<evidence type="ECO:0000256" key="4">
    <source>
        <dbReference type="ARBA" id="ARBA00022692"/>
    </source>
</evidence>
<keyword evidence="12" id="KW-1185">Reference proteome</keyword>
<feature type="transmembrane region" description="Helical" evidence="10">
    <location>
        <begin position="225"/>
        <end position="244"/>
    </location>
</feature>
<keyword evidence="3 10" id="KW-0808">Transferase</keyword>
<organism evidence="11 12">
    <name type="scientific">Acropora cervicornis</name>
    <name type="common">Staghorn coral</name>
    <dbReference type="NCBI Taxonomy" id="6130"/>
    <lineage>
        <taxon>Eukaryota</taxon>
        <taxon>Metazoa</taxon>
        <taxon>Cnidaria</taxon>
        <taxon>Anthozoa</taxon>
        <taxon>Hexacorallia</taxon>
        <taxon>Scleractinia</taxon>
        <taxon>Astrocoeniina</taxon>
        <taxon>Acroporidae</taxon>
        <taxon>Acropora</taxon>
    </lineage>
</organism>
<dbReference type="GO" id="GO:0019367">
    <property type="term" value="P:fatty acid elongation, saturated fatty acid"/>
    <property type="evidence" value="ECO:0007669"/>
    <property type="project" value="TreeGrafter"/>
</dbReference>
<evidence type="ECO:0000256" key="2">
    <source>
        <dbReference type="ARBA" id="ARBA00022516"/>
    </source>
</evidence>
<sequence>MTTTQRIVDFYQWAMEKGDPKTADWPLVATTWPTIALVGMYLFVVKVGPKIMETRKAYNLREVLIVYNFALFIASVLDIPNFNYMCEPVHYVRGDPRLNRLARICYIYWLSKFVEYFGSFFFILRKKNNQLSFLHVYHHAGMSILFWMVSKYVAAYFAPAINSFVHVVMYAYYGLAAISPQMQPYLWWKAHITKLQLTQFVILLIYWVNVFGNNCMAGFPQREIFYLKWIFVASLLVLFSNFYIGSYLKPKHNASRNNTEKKFS</sequence>
<evidence type="ECO:0000256" key="7">
    <source>
        <dbReference type="ARBA" id="ARBA00023098"/>
    </source>
</evidence>
<keyword evidence="2 10" id="KW-0444">Lipid biosynthesis</keyword>
<dbReference type="EMBL" id="JARQWQ010000019">
    <property type="protein sequence ID" value="KAK2565420.1"/>
    <property type="molecule type" value="Genomic_DNA"/>
</dbReference>
<evidence type="ECO:0000256" key="3">
    <source>
        <dbReference type="ARBA" id="ARBA00022679"/>
    </source>
</evidence>
<gene>
    <name evidence="11" type="ORF">P5673_010477</name>
</gene>
<comment type="similarity">
    <text evidence="10">Belongs to the ELO family.</text>
</comment>
<keyword evidence="4 10" id="KW-0812">Transmembrane</keyword>
<keyword evidence="6 10" id="KW-1133">Transmembrane helix</keyword>
<dbReference type="AlphaFoldDB" id="A0AAD9QQV5"/>
<dbReference type="GO" id="GO:0005789">
    <property type="term" value="C:endoplasmic reticulum membrane"/>
    <property type="evidence" value="ECO:0007669"/>
    <property type="project" value="TreeGrafter"/>
</dbReference>
<proteinExistence type="inferred from homology"/>
<evidence type="ECO:0000256" key="10">
    <source>
        <dbReference type="RuleBase" id="RU361115"/>
    </source>
</evidence>
<evidence type="ECO:0000256" key="8">
    <source>
        <dbReference type="ARBA" id="ARBA00023136"/>
    </source>
</evidence>
<dbReference type="EC" id="2.3.1.199" evidence="10"/>
<protein>
    <recommendedName>
        <fullName evidence="10">Elongation of very long chain fatty acids protein</fullName>
        <ecNumber evidence="10">2.3.1.199</ecNumber>
    </recommendedName>
    <alternativeName>
        <fullName evidence="10">Very-long-chain 3-oxoacyl-CoA synthase</fullName>
    </alternativeName>
</protein>
<keyword evidence="7 10" id="KW-0443">Lipid metabolism</keyword>
<comment type="subcellular location">
    <subcellularLocation>
        <location evidence="1">Membrane</location>
        <topology evidence="1">Multi-pass membrane protein</topology>
    </subcellularLocation>
</comment>
<reference evidence="11" key="1">
    <citation type="journal article" date="2023" name="G3 (Bethesda)">
        <title>Whole genome assembly and annotation of the endangered Caribbean coral Acropora cervicornis.</title>
        <authorList>
            <person name="Selwyn J.D."/>
            <person name="Vollmer S.V."/>
        </authorList>
    </citation>
    <scope>NUCLEOTIDE SEQUENCE</scope>
    <source>
        <strain evidence="11">K2</strain>
    </source>
</reference>
<feature type="transmembrane region" description="Helical" evidence="10">
    <location>
        <begin position="200"/>
        <end position="219"/>
    </location>
</feature>
<accession>A0AAD9QQV5</accession>
<dbReference type="Pfam" id="PF01151">
    <property type="entry name" value="ELO"/>
    <property type="match status" value="1"/>
</dbReference>
<dbReference type="PANTHER" id="PTHR11157">
    <property type="entry name" value="FATTY ACID ACYL TRANSFERASE-RELATED"/>
    <property type="match status" value="1"/>
</dbReference>
<reference evidence="11" key="2">
    <citation type="journal article" date="2023" name="Science">
        <title>Genomic signatures of disease resistance in endangered staghorn corals.</title>
        <authorList>
            <person name="Vollmer S.V."/>
            <person name="Selwyn J.D."/>
            <person name="Despard B.A."/>
            <person name="Roesel C.L."/>
        </authorList>
    </citation>
    <scope>NUCLEOTIDE SEQUENCE</scope>
    <source>
        <strain evidence="11">K2</strain>
    </source>
</reference>
<keyword evidence="9 10" id="KW-0275">Fatty acid biosynthesis</keyword>
<keyword evidence="8 10" id="KW-0472">Membrane</keyword>
<feature type="transmembrane region" description="Helical" evidence="10">
    <location>
        <begin position="65"/>
        <end position="86"/>
    </location>
</feature>
<dbReference type="InterPro" id="IPR002076">
    <property type="entry name" value="ELO_fam"/>
</dbReference>
<evidence type="ECO:0000256" key="5">
    <source>
        <dbReference type="ARBA" id="ARBA00022832"/>
    </source>
</evidence>
<evidence type="ECO:0000256" key="1">
    <source>
        <dbReference type="ARBA" id="ARBA00004141"/>
    </source>
</evidence>
<dbReference type="GO" id="GO:0034626">
    <property type="term" value="P:fatty acid elongation, polyunsaturated fatty acid"/>
    <property type="evidence" value="ECO:0007669"/>
    <property type="project" value="TreeGrafter"/>
</dbReference>
<dbReference type="GO" id="GO:0030148">
    <property type="term" value="P:sphingolipid biosynthetic process"/>
    <property type="evidence" value="ECO:0007669"/>
    <property type="project" value="TreeGrafter"/>
</dbReference>
<name>A0AAD9QQV5_ACRCE</name>
<dbReference type="InterPro" id="IPR030457">
    <property type="entry name" value="ELO_CS"/>
</dbReference>
<evidence type="ECO:0000256" key="6">
    <source>
        <dbReference type="ARBA" id="ARBA00022989"/>
    </source>
</evidence>
<evidence type="ECO:0000256" key="9">
    <source>
        <dbReference type="ARBA" id="ARBA00023160"/>
    </source>
</evidence>
<dbReference type="Proteomes" id="UP001249851">
    <property type="component" value="Unassembled WGS sequence"/>
</dbReference>
<feature type="transmembrane region" description="Helical" evidence="10">
    <location>
        <begin position="136"/>
        <end position="158"/>
    </location>
</feature>
<dbReference type="GO" id="GO:0042761">
    <property type="term" value="P:very long-chain fatty acid biosynthetic process"/>
    <property type="evidence" value="ECO:0007669"/>
    <property type="project" value="TreeGrafter"/>
</dbReference>
<comment type="caution">
    <text evidence="11">The sequence shown here is derived from an EMBL/GenBank/DDBJ whole genome shotgun (WGS) entry which is preliminary data.</text>
</comment>
<dbReference type="GO" id="GO:0009922">
    <property type="term" value="F:fatty acid elongase activity"/>
    <property type="evidence" value="ECO:0007669"/>
    <property type="project" value="UniProtKB-EC"/>
</dbReference>
<dbReference type="GO" id="GO:0034625">
    <property type="term" value="P:fatty acid elongation, monounsaturated fatty acid"/>
    <property type="evidence" value="ECO:0007669"/>
    <property type="project" value="TreeGrafter"/>
</dbReference>
<keyword evidence="5 10" id="KW-0276">Fatty acid metabolism</keyword>
<evidence type="ECO:0000313" key="12">
    <source>
        <dbReference type="Proteomes" id="UP001249851"/>
    </source>
</evidence>
<dbReference type="PROSITE" id="PS01188">
    <property type="entry name" value="ELO"/>
    <property type="match status" value="1"/>
</dbReference>